<proteinExistence type="predicted"/>
<dbReference type="PANTHER" id="PTHR22642:SF2">
    <property type="entry name" value="PROTEIN LONG AFTER FAR-RED 3"/>
    <property type="match status" value="1"/>
</dbReference>
<keyword evidence="2" id="KW-0614">Plasmid</keyword>
<dbReference type="KEGG" id="lit:FPZ52_13880"/>
<accession>A0A5B8J8W2</accession>
<dbReference type="Proteomes" id="UP000318483">
    <property type="component" value="Plasmid unnamed2"/>
</dbReference>
<dbReference type="Gene3D" id="3.20.20.140">
    <property type="entry name" value="Metal-dependent hydrolases"/>
    <property type="match status" value="1"/>
</dbReference>
<gene>
    <name evidence="2" type="ORF">FPZ52_13880</name>
</gene>
<dbReference type="GO" id="GO:0016810">
    <property type="term" value="F:hydrolase activity, acting on carbon-nitrogen (but not peptide) bonds"/>
    <property type="evidence" value="ECO:0007669"/>
    <property type="project" value="InterPro"/>
</dbReference>
<dbReference type="Gene3D" id="3.10.310.70">
    <property type="match status" value="1"/>
</dbReference>
<dbReference type="InterPro" id="IPR032466">
    <property type="entry name" value="Metal_Hydrolase"/>
</dbReference>
<dbReference type="InterPro" id="IPR033932">
    <property type="entry name" value="YtcJ-like"/>
</dbReference>
<keyword evidence="3" id="KW-1185">Reference proteome</keyword>
<dbReference type="InterPro" id="IPR011059">
    <property type="entry name" value="Metal-dep_hydrolase_composite"/>
</dbReference>
<evidence type="ECO:0000313" key="3">
    <source>
        <dbReference type="Proteomes" id="UP000318483"/>
    </source>
</evidence>
<protein>
    <submittedName>
        <fullName evidence="2">Amidohydrolase</fullName>
    </submittedName>
</protein>
<dbReference type="AlphaFoldDB" id="A0A5B8J8W2"/>
<dbReference type="RefSeq" id="WP_146366213.1">
    <property type="nucleotide sequence ID" value="NZ_CP042263.1"/>
</dbReference>
<dbReference type="Gene3D" id="2.30.40.10">
    <property type="entry name" value="Urease, subunit C, domain 1"/>
    <property type="match status" value="1"/>
</dbReference>
<keyword evidence="2" id="KW-0378">Hydrolase</keyword>
<dbReference type="EMBL" id="CP042263">
    <property type="protein sequence ID" value="QDY70797.1"/>
    <property type="molecule type" value="Genomic_DNA"/>
</dbReference>
<geneLocation type="plasmid" evidence="2 3">
    <name>unnamed2</name>
</geneLocation>
<dbReference type="SUPFAM" id="SSF51338">
    <property type="entry name" value="Composite domain of metallo-dependent hydrolases"/>
    <property type="match status" value="1"/>
</dbReference>
<dbReference type="Pfam" id="PF07969">
    <property type="entry name" value="Amidohydro_3"/>
    <property type="match status" value="1"/>
</dbReference>
<evidence type="ECO:0000259" key="1">
    <source>
        <dbReference type="Pfam" id="PF07969"/>
    </source>
</evidence>
<sequence>MNADIVILNGKLVTFDEEKPDAQAIAITGNKITAVGDNTTIRDMAGPQTKVIDAGGNTVLPGFIEGHVHVFQGSVELDRLNLHGVHGFDRLAQAVRRRAKERPDEDVILAHAADYHILGPGMSATRQDLDRIIEDRAFAMMASDHHTAWANTRALEMAGILHEGEAPEGSEIIRDAKGVATGMLVEPGAYGFVTALTTSGGRDAKGIVDGRSPDATPAQRTADMDVIAKGMEHCASHGITTMHNMDGNLYTLELLQGLDDRGELLCRTESPLHLKNTDPLDRIDDALEWRKRFNSDRVWCNRVKMFMDGVIESYTALMLQPYPDRPDTCGEELFSPEHFNAACIRADGHGFQIAVHAIGDRAVRQTLDGYEAAQKANGRRDSRHRVEHIEVIDPADLPRFKEIGVIASMQPVHSPAAGFFGPPEDGHILREDQLPYAFAWAKVRGAGALLTFSTDWPVVPVDVMPSIKGAVAPVDLGPGWGQNAQSLMDTLASYTRDSAFMEFNEDRKGRLKRGLLADIVVMDSDLFAMDPAELDHARATTTICDGRVTYQR</sequence>
<evidence type="ECO:0000313" key="2">
    <source>
        <dbReference type="EMBL" id="QDY70797.1"/>
    </source>
</evidence>
<organism evidence="2 3">
    <name type="scientific">Qingshengfaniella alkalisoli</name>
    <dbReference type="NCBI Taxonomy" id="2599296"/>
    <lineage>
        <taxon>Bacteria</taxon>
        <taxon>Pseudomonadati</taxon>
        <taxon>Pseudomonadota</taxon>
        <taxon>Alphaproteobacteria</taxon>
        <taxon>Rhodobacterales</taxon>
        <taxon>Paracoccaceae</taxon>
        <taxon>Qingshengfaniella</taxon>
    </lineage>
</organism>
<dbReference type="PANTHER" id="PTHR22642">
    <property type="entry name" value="IMIDAZOLONEPROPIONASE"/>
    <property type="match status" value="1"/>
</dbReference>
<dbReference type="CDD" id="cd01300">
    <property type="entry name" value="YtcJ_like"/>
    <property type="match status" value="1"/>
</dbReference>
<dbReference type="InterPro" id="IPR013108">
    <property type="entry name" value="Amidohydro_3"/>
</dbReference>
<name>A0A5B8J8W2_9RHOB</name>
<dbReference type="OrthoDB" id="9811399at2"/>
<dbReference type="SUPFAM" id="SSF51556">
    <property type="entry name" value="Metallo-dependent hydrolases"/>
    <property type="match status" value="1"/>
</dbReference>
<feature type="domain" description="Amidohydrolase 3" evidence="1">
    <location>
        <begin position="50"/>
        <end position="550"/>
    </location>
</feature>
<reference evidence="2 3" key="1">
    <citation type="submission" date="2019-07" db="EMBL/GenBank/DDBJ databases">
        <title>Litoreibacter alkalisoli sp. nov., isolated from saline-alkaline soil.</title>
        <authorList>
            <person name="Wang S."/>
            <person name="Xu L."/>
            <person name="Xing Y.-T."/>
            <person name="Sun J.-Q."/>
        </authorList>
    </citation>
    <scope>NUCLEOTIDE SEQUENCE [LARGE SCALE GENOMIC DNA]</scope>
    <source>
        <strain evidence="2 3">LN3S51</strain>
        <plasmid evidence="2 3">unnamed2</plasmid>
    </source>
</reference>